<keyword evidence="6" id="KW-0807">Transducer</keyword>
<feature type="transmembrane region" description="Helical" evidence="6">
    <location>
        <begin position="290"/>
        <end position="314"/>
    </location>
</feature>
<comment type="similarity">
    <text evidence="6">Belongs to the insect chemoreceptor superfamily. Gustatory receptor (GR) family.</text>
</comment>
<dbReference type="Pfam" id="PF08395">
    <property type="entry name" value="7tm_7"/>
    <property type="match status" value="1"/>
</dbReference>
<evidence type="ECO:0000256" key="1">
    <source>
        <dbReference type="ARBA" id="ARBA00004651"/>
    </source>
</evidence>
<dbReference type="GO" id="GO:0005886">
    <property type="term" value="C:plasma membrane"/>
    <property type="evidence" value="ECO:0007669"/>
    <property type="project" value="UniProtKB-SubCell"/>
</dbReference>
<dbReference type="GO" id="GO:0050909">
    <property type="term" value="P:sensory perception of taste"/>
    <property type="evidence" value="ECO:0007669"/>
    <property type="project" value="InterPro"/>
</dbReference>
<accession>A0A7R8UMM3</accession>
<evidence type="ECO:0000256" key="6">
    <source>
        <dbReference type="RuleBase" id="RU363108"/>
    </source>
</evidence>
<evidence type="ECO:0000256" key="4">
    <source>
        <dbReference type="ARBA" id="ARBA00022989"/>
    </source>
</evidence>
<keyword evidence="4 6" id="KW-1133">Transmembrane helix</keyword>
<keyword evidence="2 6" id="KW-1003">Cell membrane</keyword>
<sequence>MESIRKVLIFFSKIVGYGLQLLGAVTFQYSTKRSELVESRWAKYYCGFVALFSPLGMAPFIENLMKNAASRKENFLLTFIYVLRAMAFYVTYLITVELHFWKRKKLMRLLNELIAIAHIVKSLQTRESIFNRTFFLSILVEVVVTILRLVTSYFQATSQNGDESLDDFDSETSSAYSNLQLVFICSVHVGLIFISNLFKVLNEVLVVKFEELEHIQVHQSHVEGQKWKRVRIKNDIEFLIEIYFRLYSVVEQLVIFFQWQILITTINLMVGTVTKCFTVFSPHSTCHLHYSLLFLSTLEFVDFFLIAVASDVLVKKVALLRETLRTAMIFNEGGEKLERMVSKTLSILVELE</sequence>
<feature type="transmembrane region" description="Helical" evidence="6">
    <location>
        <begin position="176"/>
        <end position="198"/>
    </location>
</feature>
<dbReference type="AlphaFoldDB" id="A0A7R8UMM3"/>
<dbReference type="Proteomes" id="UP000594454">
    <property type="component" value="Chromosome 2"/>
</dbReference>
<proteinExistence type="inferred from homology"/>
<feature type="transmembrane region" description="Helical" evidence="6">
    <location>
        <begin position="7"/>
        <end position="29"/>
    </location>
</feature>
<keyword evidence="3 6" id="KW-0812">Transmembrane</keyword>
<evidence type="ECO:0000256" key="2">
    <source>
        <dbReference type="ARBA" id="ARBA00022475"/>
    </source>
</evidence>
<evidence type="ECO:0000256" key="3">
    <source>
        <dbReference type="ARBA" id="ARBA00022692"/>
    </source>
</evidence>
<dbReference type="InterPro" id="IPR013604">
    <property type="entry name" value="7TM_chemorcpt"/>
</dbReference>
<comment type="subcellular location">
    <subcellularLocation>
        <location evidence="1 6">Cell membrane</location>
        <topology evidence="1 6">Multi-pass membrane protein</topology>
    </subcellularLocation>
</comment>
<protein>
    <recommendedName>
        <fullName evidence="6">Gustatory receptor</fullName>
    </recommendedName>
</protein>
<feature type="transmembrane region" description="Helical" evidence="6">
    <location>
        <begin position="74"/>
        <end position="94"/>
    </location>
</feature>
<gene>
    <name evidence="7" type="ORF">HERILL_LOCUS6577</name>
</gene>
<feature type="transmembrane region" description="Helical" evidence="6">
    <location>
        <begin position="135"/>
        <end position="156"/>
    </location>
</feature>
<comment type="function">
    <text evidence="6">Gustatory receptor which mediates acceptance or avoidance behavior, depending on its substrates.</text>
</comment>
<feature type="transmembrane region" description="Helical" evidence="6">
    <location>
        <begin position="253"/>
        <end position="270"/>
    </location>
</feature>
<dbReference type="EMBL" id="LR899010">
    <property type="protein sequence ID" value="CAD7083630.1"/>
    <property type="molecule type" value="Genomic_DNA"/>
</dbReference>
<organism evidence="7 8">
    <name type="scientific">Hermetia illucens</name>
    <name type="common">Black soldier fly</name>
    <dbReference type="NCBI Taxonomy" id="343691"/>
    <lineage>
        <taxon>Eukaryota</taxon>
        <taxon>Metazoa</taxon>
        <taxon>Ecdysozoa</taxon>
        <taxon>Arthropoda</taxon>
        <taxon>Hexapoda</taxon>
        <taxon>Insecta</taxon>
        <taxon>Pterygota</taxon>
        <taxon>Neoptera</taxon>
        <taxon>Endopterygota</taxon>
        <taxon>Diptera</taxon>
        <taxon>Brachycera</taxon>
        <taxon>Stratiomyomorpha</taxon>
        <taxon>Stratiomyidae</taxon>
        <taxon>Hermetiinae</taxon>
        <taxon>Hermetia</taxon>
    </lineage>
</organism>
<evidence type="ECO:0000313" key="7">
    <source>
        <dbReference type="EMBL" id="CAD7083630.1"/>
    </source>
</evidence>
<keyword evidence="8" id="KW-1185">Reference proteome</keyword>
<comment type="caution">
    <text evidence="6">Lacks conserved residue(s) required for the propagation of feature annotation.</text>
</comment>
<reference evidence="7 8" key="1">
    <citation type="submission" date="2020-11" db="EMBL/GenBank/DDBJ databases">
        <authorList>
            <person name="Wallbank WR R."/>
            <person name="Pardo Diaz C."/>
            <person name="Kozak K."/>
            <person name="Martin S."/>
            <person name="Jiggins C."/>
            <person name="Moest M."/>
            <person name="Warren A I."/>
            <person name="Generalovic N T."/>
            <person name="Byers J.R.P. K."/>
            <person name="Montejo-Kovacevich G."/>
            <person name="Yen C E."/>
        </authorList>
    </citation>
    <scope>NUCLEOTIDE SEQUENCE [LARGE SCALE GENOMIC DNA]</scope>
</reference>
<evidence type="ECO:0000256" key="5">
    <source>
        <dbReference type="ARBA" id="ARBA00023136"/>
    </source>
</evidence>
<keyword evidence="5 6" id="KW-0472">Membrane</keyword>
<dbReference type="GO" id="GO:0007165">
    <property type="term" value="P:signal transduction"/>
    <property type="evidence" value="ECO:0007669"/>
    <property type="project" value="UniProtKB-KW"/>
</dbReference>
<dbReference type="FunCoup" id="A0A7R8UMM3">
    <property type="interactions" value="41"/>
</dbReference>
<dbReference type="InParanoid" id="A0A7R8UMM3"/>
<evidence type="ECO:0000313" key="8">
    <source>
        <dbReference type="Proteomes" id="UP000594454"/>
    </source>
</evidence>
<name>A0A7R8UMM3_HERIL</name>
<keyword evidence="6" id="KW-0675">Receptor</keyword>